<dbReference type="Proteomes" id="UP000823618">
    <property type="component" value="Unassembled WGS sequence"/>
</dbReference>
<organism evidence="2 3">
    <name type="scientific">Candidatus Scybalomonas excrementavium</name>
    <dbReference type="NCBI Taxonomy" id="2840943"/>
    <lineage>
        <taxon>Bacteria</taxon>
        <taxon>Bacillati</taxon>
        <taxon>Bacillota</taxon>
        <taxon>Clostridia</taxon>
        <taxon>Lachnospirales</taxon>
        <taxon>Lachnospiraceae</taxon>
        <taxon>Lachnospiraceae incertae sedis</taxon>
        <taxon>Candidatus Scybalomonas</taxon>
    </lineage>
</organism>
<proteinExistence type="predicted"/>
<name>A0A9D9I2G9_9FIRM</name>
<gene>
    <name evidence="2" type="ORF">IAC13_08385</name>
</gene>
<reference evidence="2" key="1">
    <citation type="submission" date="2020-10" db="EMBL/GenBank/DDBJ databases">
        <authorList>
            <person name="Gilroy R."/>
        </authorList>
    </citation>
    <scope>NUCLEOTIDE SEQUENCE</scope>
    <source>
        <strain evidence="2">E3-2379</strain>
    </source>
</reference>
<keyword evidence="1" id="KW-0472">Membrane</keyword>
<keyword evidence="1" id="KW-0812">Transmembrane</keyword>
<comment type="caution">
    <text evidence="2">The sequence shown here is derived from an EMBL/GenBank/DDBJ whole genome shotgun (WGS) entry which is preliminary data.</text>
</comment>
<evidence type="ECO:0000256" key="1">
    <source>
        <dbReference type="SAM" id="Phobius"/>
    </source>
</evidence>
<reference evidence="2" key="2">
    <citation type="journal article" date="2021" name="PeerJ">
        <title>Extensive microbial diversity within the chicken gut microbiome revealed by metagenomics and culture.</title>
        <authorList>
            <person name="Gilroy R."/>
            <person name="Ravi A."/>
            <person name="Getino M."/>
            <person name="Pursley I."/>
            <person name="Horton D.L."/>
            <person name="Alikhan N.F."/>
            <person name="Baker D."/>
            <person name="Gharbi K."/>
            <person name="Hall N."/>
            <person name="Watson M."/>
            <person name="Adriaenssens E.M."/>
            <person name="Foster-Nyarko E."/>
            <person name="Jarju S."/>
            <person name="Secka A."/>
            <person name="Antonio M."/>
            <person name="Oren A."/>
            <person name="Chaudhuri R.R."/>
            <person name="La Ragione R."/>
            <person name="Hildebrand F."/>
            <person name="Pallen M.J."/>
        </authorList>
    </citation>
    <scope>NUCLEOTIDE SEQUENCE</scope>
    <source>
        <strain evidence="2">E3-2379</strain>
    </source>
</reference>
<accession>A0A9D9I2G9</accession>
<dbReference type="EMBL" id="JADIML010000229">
    <property type="protein sequence ID" value="MBO8463933.1"/>
    <property type="molecule type" value="Genomic_DNA"/>
</dbReference>
<evidence type="ECO:0000313" key="2">
    <source>
        <dbReference type="EMBL" id="MBO8463933.1"/>
    </source>
</evidence>
<keyword evidence="1" id="KW-1133">Transmembrane helix</keyword>
<dbReference type="AlphaFoldDB" id="A0A9D9I2G9"/>
<dbReference type="Pfam" id="PF09581">
    <property type="entry name" value="Spore_III_AF"/>
    <property type="match status" value="1"/>
</dbReference>
<dbReference type="InterPro" id="IPR014245">
    <property type="entry name" value="Spore_III_AF"/>
</dbReference>
<sequence length="183" mass="21509">MLESIQTYIQKIVLFGILTTISYQILPGEKYEKYIKLYMGFLFIFLIFFPLLQVSGIEASFRSFYQSYEKELNDKGEDEKIKETLYEKYEESLEKQLGKVLEEQGYQVDTIEVVTDRKEGGNLKEVSVTLIGKREDKIEVPVVKIQEKKELTKEEEQKKEEVKQLLSTMYQGEDISLIVNYIK</sequence>
<evidence type="ECO:0000313" key="3">
    <source>
        <dbReference type="Proteomes" id="UP000823618"/>
    </source>
</evidence>
<feature type="transmembrane region" description="Helical" evidence="1">
    <location>
        <begin position="12"/>
        <end position="28"/>
    </location>
</feature>
<protein>
    <submittedName>
        <fullName evidence="2">Stage III sporulation protein AF</fullName>
    </submittedName>
</protein>
<feature type="transmembrane region" description="Helical" evidence="1">
    <location>
        <begin position="34"/>
        <end position="52"/>
    </location>
</feature>